<keyword evidence="4" id="KW-1185">Reference proteome</keyword>
<keyword evidence="1" id="KW-0472">Membrane</keyword>
<evidence type="ECO:0000256" key="1">
    <source>
        <dbReference type="SAM" id="Phobius"/>
    </source>
</evidence>
<dbReference type="EMBL" id="JAGSOJ010000007">
    <property type="protein sequence ID" value="MCM1992687.1"/>
    <property type="molecule type" value="Genomic_DNA"/>
</dbReference>
<comment type="caution">
    <text evidence="3">The sequence shown here is derived from an EMBL/GenBank/DDBJ whole genome shotgun (WGS) entry which is preliminary data.</text>
</comment>
<sequence length="92" mass="9881">MKKFFTWFFLGVIGVMAIYVAINMPGSTYNGIGGAIVEAAPKTKALNVVTAVVFDFRGYDTIGESFVLFTAVTASAAVLRKSVSHKKEKGVK</sequence>
<accession>A0A9J6P7D1</accession>
<reference evidence="3" key="1">
    <citation type="journal article" date="2021" name="mSystems">
        <title>Bacteria and Archaea Synergistically Convert Glycine Betaine to Biogenic Methane in the Formosa Cold Seep of the South China Sea.</title>
        <authorList>
            <person name="Li L."/>
            <person name="Zhang W."/>
            <person name="Zhang S."/>
            <person name="Song L."/>
            <person name="Sun Q."/>
            <person name="Zhang H."/>
            <person name="Xiang H."/>
            <person name="Dong X."/>
        </authorList>
    </citation>
    <scope>NUCLEOTIDE SEQUENCE</scope>
    <source>
        <strain evidence="3">ZWT</strain>
    </source>
</reference>
<evidence type="ECO:0000313" key="4">
    <source>
        <dbReference type="Proteomes" id="UP001056429"/>
    </source>
</evidence>
<name>A0A9J6P7D1_9CLOT</name>
<evidence type="ECO:0000313" key="3">
    <source>
        <dbReference type="EMBL" id="MCM1992687.1"/>
    </source>
</evidence>
<dbReference type="AlphaFoldDB" id="A0A9J6P7D1"/>
<keyword evidence="1" id="KW-0812">Transmembrane</keyword>
<organism evidence="3 4">
    <name type="scientific">Oceanirhabdus seepicola</name>
    <dbReference type="NCBI Taxonomy" id="2828781"/>
    <lineage>
        <taxon>Bacteria</taxon>
        <taxon>Bacillati</taxon>
        <taxon>Bacillota</taxon>
        <taxon>Clostridia</taxon>
        <taxon>Eubacteriales</taxon>
        <taxon>Clostridiaceae</taxon>
        <taxon>Oceanirhabdus</taxon>
    </lineage>
</organism>
<feature type="transmembrane region" description="Helical" evidence="1">
    <location>
        <begin position="5"/>
        <end position="22"/>
    </location>
</feature>
<feature type="transmembrane region" description="Helical" evidence="1">
    <location>
        <begin position="62"/>
        <end position="79"/>
    </location>
</feature>
<proteinExistence type="predicted"/>
<dbReference type="Pfam" id="PF20501">
    <property type="entry name" value="MbhE"/>
    <property type="match status" value="1"/>
</dbReference>
<keyword evidence="1" id="KW-1133">Transmembrane helix</keyword>
<dbReference type="InterPro" id="IPR046806">
    <property type="entry name" value="MrpA_C/MbhE"/>
</dbReference>
<feature type="domain" description="MrpA C-terminal/MbhE" evidence="2">
    <location>
        <begin position="23"/>
        <end position="81"/>
    </location>
</feature>
<evidence type="ECO:0000259" key="2">
    <source>
        <dbReference type="Pfam" id="PF20501"/>
    </source>
</evidence>
<dbReference type="RefSeq" id="WP_250861860.1">
    <property type="nucleotide sequence ID" value="NZ_JAGSOJ010000007.1"/>
</dbReference>
<gene>
    <name evidence="3" type="ORF">KDK92_23470</name>
</gene>
<protein>
    <recommendedName>
        <fullName evidence="2">MrpA C-terminal/MbhE domain-containing protein</fullName>
    </recommendedName>
</protein>
<reference evidence="3" key="2">
    <citation type="submission" date="2021-04" db="EMBL/GenBank/DDBJ databases">
        <authorList>
            <person name="Dong X."/>
        </authorList>
    </citation>
    <scope>NUCLEOTIDE SEQUENCE</scope>
    <source>
        <strain evidence="3">ZWT</strain>
    </source>
</reference>
<dbReference type="Proteomes" id="UP001056429">
    <property type="component" value="Unassembled WGS sequence"/>
</dbReference>